<dbReference type="Proteomes" id="UP001182304">
    <property type="component" value="Unassembled WGS sequence"/>
</dbReference>
<evidence type="ECO:0000313" key="2">
    <source>
        <dbReference type="EMBL" id="MDT3453331.1"/>
    </source>
</evidence>
<gene>
    <name evidence="1" type="primary">secM</name>
    <name evidence="1" type="ORF">NM948_06150</name>
    <name evidence="2" type="ORF">NQF69_11210</name>
</gene>
<protein>
    <submittedName>
        <fullName evidence="1">SecA translation cis-regulator SecM</fullName>
    </submittedName>
</protein>
<dbReference type="Pfam" id="PF10818">
    <property type="entry name" value="SecM_small"/>
    <property type="match status" value="1"/>
</dbReference>
<comment type="caution">
    <text evidence="1">The sequence shown here is derived from an EMBL/GenBank/DDBJ whole genome shotgun (WGS) entry which is preliminary data.</text>
</comment>
<dbReference type="EMBL" id="JANJHC010000010">
    <property type="protein sequence ID" value="MDA5623126.1"/>
    <property type="molecule type" value="Genomic_DNA"/>
</dbReference>
<accession>A0A9X3UTN3</accession>
<name>A0A9X3UTN3_PASMD</name>
<dbReference type="EMBL" id="JANIEN010000019">
    <property type="protein sequence ID" value="MDT3453331.1"/>
    <property type="molecule type" value="Genomic_DNA"/>
</dbReference>
<reference evidence="1" key="1">
    <citation type="submission" date="2022-07" db="EMBL/GenBank/DDBJ databases">
        <title>Genome-based characterization of novel serogroup A variants of Pasteurella multocida.</title>
        <authorList>
            <person name="Prajapati A."/>
            <person name="Yogisharadhya R."/>
            <person name="Mohanty N."/>
            <person name="Chanda M."/>
            <person name="Mendem S.K."/>
            <person name="Siddaramappa S."/>
            <person name="Shivachandra S.B."/>
        </authorList>
    </citation>
    <scope>NUCLEOTIDE SEQUENCE</scope>
    <source>
        <strain evidence="1">NIVEDIPm19</strain>
    </source>
</reference>
<dbReference type="InterPro" id="IPR020508">
    <property type="entry name" value="SecM_small"/>
</dbReference>
<sequence length="104" mass="11767">MMVLTKGKHNFWSRLLLSMIAIFALPQSQELSTPTGLPHENHRSSQLIQQQISHTIAIAQHVQQQSYHLIVPPQNKPYVRQNQAFFASILTYSLPPIRAGPISV</sequence>
<dbReference type="NCBIfam" id="NF038363">
    <property type="entry name" value="SecM_small"/>
    <property type="match status" value="1"/>
</dbReference>
<reference evidence="2" key="2">
    <citation type="submission" date="2022-07" db="EMBL/GenBank/DDBJ databases">
        <title>Sequence of Pasteurella multocoda 17BRD-035.</title>
        <authorList>
            <person name="Roy Chowdhury P."/>
            <person name="Alhamami T."/>
            <person name="Trott D.J."/>
            <person name="Djordvevic S.P."/>
        </authorList>
    </citation>
    <scope>NUCLEOTIDE SEQUENCE</scope>
    <source>
        <strain evidence="2">17BRD-035</strain>
    </source>
</reference>
<dbReference type="OMA" id="FHAPIRG"/>
<dbReference type="Proteomes" id="UP001145481">
    <property type="component" value="Unassembled WGS sequence"/>
</dbReference>
<evidence type="ECO:0000313" key="3">
    <source>
        <dbReference type="Proteomes" id="UP001145481"/>
    </source>
</evidence>
<proteinExistence type="predicted"/>
<organism evidence="1 3">
    <name type="scientific">Pasteurella multocida</name>
    <dbReference type="NCBI Taxonomy" id="747"/>
    <lineage>
        <taxon>Bacteria</taxon>
        <taxon>Pseudomonadati</taxon>
        <taxon>Pseudomonadota</taxon>
        <taxon>Gammaproteobacteria</taxon>
        <taxon>Pasteurellales</taxon>
        <taxon>Pasteurellaceae</taxon>
        <taxon>Pasteurella</taxon>
    </lineage>
</organism>
<dbReference type="AlphaFoldDB" id="A0A9X3UTN3"/>
<evidence type="ECO:0000313" key="1">
    <source>
        <dbReference type="EMBL" id="MDA5623126.1"/>
    </source>
</evidence>